<dbReference type="EMBL" id="HG916855">
    <property type="protein sequence ID" value="CDM62154.1"/>
    <property type="molecule type" value="Genomic_DNA"/>
</dbReference>
<gene>
    <name evidence="1" type="ORF">LPU83_pLPU83d_0784</name>
</gene>
<proteinExistence type="predicted"/>
<geneLocation type="plasmid" evidence="1 2">
    <name>pLPU83d</name>
</geneLocation>
<dbReference type="PATRIC" id="fig|348824.6.peg.6443"/>
<accession>W6RN09</accession>
<keyword evidence="2" id="KW-1185">Reference proteome</keyword>
<dbReference type="AlphaFoldDB" id="W6RN09"/>
<sequence length="117" mass="12715">MNCTFFSVLSTSLSTDLATTYTLERIVAISGGRLQRRPRTPASASSNCWKRFDTDRTTIRRNLFGGHADGAASLMVRAKIMPRHDGARRNLRLNSMSLGMNVPAPATGCALTSAPRS</sequence>
<organism evidence="1 2">
    <name type="scientific">Rhizobium favelukesii</name>
    <dbReference type="NCBI Taxonomy" id="348824"/>
    <lineage>
        <taxon>Bacteria</taxon>
        <taxon>Pseudomonadati</taxon>
        <taxon>Pseudomonadota</taxon>
        <taxon>Alphaproteobacteria</taxon>
        <taxon>Hyphomicrobiales</taxon>
        <taxon>Rhizobiaceae</taxon>
        <taxon>Rhizobium/Agrobacterium group</taxon>
        <taxon>Rhizobium</taxon>
    </lineage>
</organism>
<dbReference type="HOGENOM" id="CLU_2082991_0_0_5"/>
<dbReference type="KEGG" id="rhl:LPU83_pLPU83d_0784"/>
<name>W6RN09_9HYPH</name>
<reference evidence="1" key="1">
    <citation type="submission" date="2013-11" db="EMBL/GenBank/DDBJ databases">
        <title>Draft genome sequence of the broad-host-range Rhizobium sp. LPU83 strain, a member of the low-genetic diversity Oregon-like Rhizobium sp. group.</title>
        <authorList>
            <person name="Wibberg D."/>
            <person name="Puehler A."/>
            <person name="Schlueter A."/>
        </authorList>
    </citation>
    <scope>NUCLEOTIDE SEQUENCE [LARGE SCALE GENOMIC DNA]</scope>
    <source>
        <strain evidence="1">LPU83</strain>
        <plasmid evidence="1">pLPU83d</plasmid>
    </source>
</reference>
<keyword evidence="1" id="KW-0614">Plasmid</keyword>
<protein>
    <submittedName>
        <fullName evidence="1">Uncharacterized protein</fullName>
    </submittedName>
</protein>
<dbReference type="Proteomes" id="UP000019443">
    <property type="component" value="Plasmid pLPU83d"/>
</dbReference>
<evidence type="ECO:0000313" key="2">
    <source>
        <dbReference type="Proteomes" id="UP000019443"/>
    </source>
</evidence>
<evidence type="ECO:0000313" key="1">
    <source>
        <dbReference type="EMBL" id="CDM62154.1"/>
    </source>
</evidence>